<dbReference type="InterPro" id="IPR003718">
    <property type="entry name" value="OsmC/Ohr_fam"/>
</dbReference>
<dbReference type="SUPFAM" id="SSF82784">
    <property type="entry name" value="OsmC-like"/>
    <property type="match status" value="1"/>
</dbReference>
<proteinExistence type="predicted"/>
<dbReference type="InterPro" id="IPR015946">
    <property type="entry name" value="KH_dom-like_a/b"/>
</dbReference>
<reference evidence="1" key="1">
    <citation type="journal article" date="2015" name="Nature">
        <title>Complex archaea that bridge the gap between prokaryotes and eukaryotes.</title>
        <authorList>
            <person name="Spang A."/>
            <person name="Saw J.H."/>
            <person name="Jorgensen S.L."/>
            <person name="Zaremba-Niedzwiedzka K."/>
            <person name="Martijn J."/>
            <person name="Lind A.E."/>
            <person name="van Eijk R."/>
            <person name="Schleper C."/>
            <person name="Guy L."/>
            <person name="Ettema T.J."/>
        </authorList>
    </citation>
    <scope>NUCLEOTIDE SEQUENCE</scope>
</reference>
<protein>
    <recommendedName>
        <fullName evidence="2">OsmC family protein</fullName>
    </recommendedName>
</protein>
<comment type="caution">
    <text evidence="1">The sequence shown here is derived from an EMBL/GenBank/DDBJ whole genome shotgun (WGS) entry which is preliminary data.</text>
</comment>
<organism evidence="1">
    <name type="scientific">marine sediment metagenome</name>
    <dbReference type="NCBI Taxonomy" id="412755"/>
    <lineage>
        <taxon>unclassified sequences</taxon>
        <taxon>metagenomes</taxon>
        <taxon>ecological metagenomes</taxon>
    </lineage>
</organism>
<name>A0A0F9PPX5_9ZZZZ</name>
<evidence type="ECO:0000313" key="1">
    <source>
        <dbReference type="EMBL" id="KKM95232.1"/>
    </source>
</evidence>
<sequence length="149" mass="17057">MVIVLSDEKKIKVGLSLEEEMIFKCDLGQIKMQDLYIDEKNKREAEKIGPNPSRLLALAVLGCLTASFTFCMGKKDLKVGDLDGKAEVILKRSNKGFWRVKRINVTINPKIDDPIMRKRADQCRKMFEQYCIVTQSVRNGIEVNVDLDY</sequence>
<dbReference type="Gene3D" id="3.30.300.20">
    <property type="match status" value="1"/>
</dbReference>
<dbReference type="AlphaFoldDB" id="A0A0F9PPX5"/>
<dbReference type="EMBL" id="LAZR01006035">
    <property type="protein sequence ID" value="KKM95232.1"/>
    <property type="molecule type" value="Genomic_DNA"/>
</dbReference>
<dbReference type="InterPro" id="IPR036102">
    <property type="entry name" value="OsmC/Ohrsf"/>
</dbReference>
<accession>A0A0F9PPX5</accession>
<dbReference type="Pfam" id="PF02566">
    <property type="entry name" value="OsmC"/>
    <property type="match status" value="1"/>
</dbReference>
<gene>
    <name evidence="1" type="ORF">LCGC14_1190330</name>
</gene>
<evidence type="ECO:0008006" key="2">
    <source>
        <dbReference type="Google" id="ProtNLM"/>
    </source>
</evidence>